<gene>
    <name evidence="2" type="ORF">BECKTUN1418D_GA0071000_12911</name>
</gene>
<accession>A0A451AFT1</accession>
<reference evidence="2" key="1">
    <citation type="submission" date="2019-02" db="EMBL/GenBank/DDBJ databases">
        <authorList>
            <person name="Gruber-Vodicka R. H."/>
            <person name="Seah K. B. B."/>
        </authorList>
    </citation>
    <scope>NUCLEOTIDE SEQUENCE</scope>
    <source>
        <strain evidence="2">BECK_BY1</strain>
    </source>
</reference>
<dbReference type="AlphaFoldDB" id="A0A451AFT1"/>
<evidence type="ECO:0000256" key="1">
    <source>
        <dbReference type="SAM" id="Coils"/>
    </source>
</evidence>
<sequence length="100" mass="11948">MTGCMGSFGWSLCVLRHSYPMYVRHPRVGTWINILDTTMKDPKFPKEVFAPTISRNELRERKRKMERALDEANEAIRTAKEEFHYLIYGVEDNRRKEKRL</sequence>
<keyword evidence="1" id="KW-0175">Coiled coil</keyword>
<evidence type="ECO:0000313" key="2">
    <source>
        <dbReference type="EMBL" id="VFK64814.1"/>
    </source>
</evidence>
<proteinExistence type="predicted"/>
<feature type="coiled-coil region" evidence="1">
    <location>
        <begin position="55"/>
        <end position="82"/>
    </location>
</feature>
<dbReference type="EMBL" id="CAADFX010000291">
    <property type="protein sequence ID" value="VFK64814.1"/>
    <property type="molecule type" value="Genomic_DNA"/>
</dbReference>
<name>A0A451AFT1_9GAMM</name>
<organism evidence="2">
    <name type="scientific">Candidatus Kentrum sp. TUN</name>
    <dbReference type="NCBI Taxonomy" id="2126343"/>
    <lineage>
        <taxon>Bacteria</taxon>
        <taxon>Pseudomonadati</taxon>
        <taxon>Pseudomonadota</taxon>
        <taxon>Gammaproteobacteria</taxon>
        <taxon>Candidatus Kentrum</taxon>
    </lineage>
</organism>
<protein>
    <submittedName>
        <fullName evidence="2">Uncharacterized protein</fullName>
    </submittedName>
</protein>